<dbReference type="Gene3D" id="3.30.70.1060">
    <property type="entry name" value="Dimeric alpha+beta barrel"/>
    <property type="match status" value="1"/>
</dbReference>
<dbReference type="Pfam" id="PF03795">
    <property type="entry name" value="YCII"/>
    <property type="match status" value="1"/>
</dbReference>
<reference evidence="3 4" key="1">
    <citation type="submission" date="2020-08" db="EMBL/GenBank/DDBJ databases">
        <title>Genomic Encyclopedia of Type Strains, Phase IV (KMG-IV): sequencing the most valuable type-strain genomes for metagenomic binning, comparative biology and taxonomic classification.</title>
        <authorList>
            <person name="Goeker M."/>
        </authorList>
    </citation>
    <scope>NUCLEOTIDE SEQUENCE [LARGE SCALE GENOMIC DNA]</scope>
    <source>
        <strain evidence="3 4">DSM 45385</strain>
    </source>
</reference>
<protein>
    <recommendedName>
        <fullName evidence="2">YCII-related domain-containing protein</fullName>
    </recommendedName>
</protein>
<dbReference type="Proteomes" id="UP000568380">
    <property type="component" value="Unassembled WGS sequence"/>
</dbReference>
<evidence type="ECO:0000256" key="1">
    <source>
        <dbReference type="ARBA" id="ARBA00007689"/>
    </source>
</evidence>
<proteinExistence type="inferred from homology"/>
<dbReference type="AlphaFoldDB" id="A0A7W8EK73"/>
<dbReference type="SUPFAM" id="SSF54909">
    <property type="entry name" value="Dimeric alpha+beta barrel"/>
    <property type="match status" value="1"/>
</dbReference>
<comment type="similarity">
    <text evidence="1">Belongs to the YciI family.</text>
</comment>
<organism evidence="3 4">
    <name type="scientific">Nonomuraea endophytica</name>
    <dbReference type="NCBI Taxonomy" id="714136"/>
    <lineage>
        <taxon>Bacteria</taxon>
        <taxon>Bacillati</taxon>
        <taxon>Actinomycetota</taxon>
        <taxon>Actinomycetes</taxon>
        <taxon>Streptosporangiales</taxon>
        <taxon>Streptosporangiaceae</taxon>
        <taxon>Nonomuraea</taxon>
    </lineage>
</organism>
<dbReference type="RefSeq" id="WP_184968780.1">
    <property type="nucleotide sequence ID" value="NZ_JACHIN010000010.1"/>
</dbReference>
<dbReference type="PANTHER" id="PTHR35174:SF3">
    <property type="entry name" value="BLL7171 PROTEIN"/>
    <property type="match status" value="1"/>
</dbReference>
<dbReference type="EMBL" id="JACHIN010000010">
    <property type="protein sequence ID" value="MBB5081432.1"/>
    <property type="molecule type" value="Genomic_DNA"/>
</dbReference>
<dbReference type="InterPro" id="IPR011008">
    <property type="entry name" value="Dimeric_a/b-barrel"/>
</dbReference>
<feature type="domain" description="YCII-related" evidence="2">
    <location>
        <begin position="1"/>
        <end position="111"/>
    </location>
</feature>
<accession>A0A7W8EK73</accession>
<evidence type="ECO:0000259" key="2">
    <source>
        <dbReference type="Pfam" id="PF03795"/>
    </source>
</evidence>
<gene>
    <name evidence="3" type="ORF">HNR40_006927</name>
</gene>
<name>A0A7W8EK73_9ACTN</name>
<evidence type="ECO:0000313" key="4">
    <source>
        <dbReference type="Proteomes" id="UP000568380"/>
    </source>
</evidence>
<dbReference type="PANTHER" id="PTHR35174">
    <property type="entry name" value="BLL7171 PROTEIN-RELATED"/>
    <property type="match status" value="1"/>
</dbReference>
<keyword evidence="4" id="KW-1185">Reference proteome</keyword>
<dbReference type="InterPro" id="IPR005545">
    <property type="entry name" value="YCII"/>
</dbReference>
<evidence type="ECO:0000313" key="3">
    <source>
        <dbReference type="EMBL" id="MBB5081432.1"/>
    </source>
</evidence>
<sequence length="114" mass="12373">MKYALLLYGNATDWASATPEQIQEGIARHGAYIEMLKGRGAYLEGEELGAPGEAVCLRRGEGEVLRTDGPFVETVEHLGGYYLIEAKDLDEAIELATACPEAIVEVRPVVEYSG</sequence>
<comment type="caution">
    <text evidence="3">The sequence shown here is derived from an EMBL/GenBank/DDBJ whole genome shotgun (WGS) entry which is preliminary data.</text>
</comment>